<evidence type="ECO:0000313" key="7">
    <source>
        <dbReference type="Proteomes" id="UP000799776"/>
    </source>
</evidence>
<dbReference type="GO" id="GO:0046872">
    <property type="term" value="F:metal ion binding"/>
    <property type="evidence" value="ECO:0007669"/>
    <property type="project" value="UniProtKB-KW"/>
</dbReference>
<evidence type="ECO:0000313" key="6">
    <source>
        <dbReference type="EMBL" id="KAF2090169.1"/>
    </source>
</evidence>
<evidence type="ECO:0000256" key="1">
    <source>
        <dbReference type="ARBA" id="ARBA00006153"/>
    </source>
</evidence>
<feature type="binding site" evidence="4">
    <location>
        <position position="177"/>
    </location>
    <ligand>
        <name>Mn(2+)</name>
        <dbReference type="ChEBI" id="CHEBI:29035"/>
        <label>2</label>
    </ligand>
</feature>
<reference evidence="6" key="1">
    <citation type="journal article" date="2020" name="Stud. Mycol.">
        <title>101 Dothideomycetes genomes: a test case for predicting lifestyles and emergence of pathogens.</title>
        <authorList>
            <person name="Haridas S."/>
            <person name="Albert R."/>
            <person name="Binder M."/>
            <person name="Bloem J."/>
            <person name="Labutti K."/>
            <person name="Salamov A."/>
            <person name="Andreopoulos B."/>
            <person name="Baker S."/>
            <person name="Barry K."/>
            <person name="Bills G."/>
            <person name="Bluhm B."/>
            <person name="Cannon C."/>
            <person name="Castanera R."/>
            <person name="Culley D."/>
            <person name="Daum C."/>
            <person name="Ezra D."/>
            <person name="Gonzalez J."/>
            <person name="Henrissat B."/>
            <person name="Kuo A."/>
            <person name="Liang C."/>
            <person name="Lipzen A."/>
            <person name="Lutzoni F."/>
            <person name="Magnuson J."/>
            <person name="Mondo S."/>
            <person name="Nolan M."/>
            <person name="Ohm R."/>
            <person name="Pangilinan J."/>
            <person name="Park H.-J."/>
            <person name="Ramirez L."/>
            <person name="Alfaro M."/>
            <person name="Sun H."/>
            <person name="Tritt A."/>
            <person name="Yoshinaga Y."/>
            <person name="Zwiers L.-H."/>
            <person name="Turgeon B."/>
            <person name="Goodwin S."/>
            <person name="Spatafora J."/>
            <person name="Crous P."/>
            <person name="Grigoriev I."/>
        </authorList>
    </citation>
    <scope>NUCLEOTIDE SEQUENCE</scope>
    <source>
        <strain evidence="6">CBS 121410</strain>
    </source>
</reference>
<dbReference type="InterPro" id="IPR011650">
    <property type="entry name" value="Peptidase_M20_dimer"/>
</dbReference>
<dbReference type="Gene3D" id="3.40.630.10">
    <property type="entry name" value="Zn peptidases"/>
    <property type="match status" value="1"/>
</dbReference>
<evidence type="ECO:0000256" key="4">
    <source>
        <dbReference type="PIRSR" id="PIRSR005962-1"/>
    </source>
</evidence>
<dbReference type="FunFam" id="3.30.70.360:FF:000001">
    <property type="entry name" value="N-acetyldiaminopimelate deacetylase"/>
    <property type="match status" value="1"/>
</dbReference>
<evidence type="ECO:0000256" key="3">
    <source>
        <dbReference type="ARBA" id="ARBA00022801"/>
    </source>
</evidence>
<dbReference type="InterPro" id="IPR036264">
    <property type="entry name" value="Bact_exopeptidase_dim_dom"/>
</dbReference>
<dbReference type="Proteomes" id="UP000799776">
    <property type="component" value="Unassembled WGS sequence"/>
</dbReference>
<accession>A0A9P4I0A0</accession>
<name>A0A9P4I0A0_9PEZI</name>
<feature type="domain" description="Peptidase M20 dimerisation" evidence="5">
    <location>
        <begin position="198"/>
        <end position="294"/>
    </location>
</feature>
<feature type="binding site" evidence="4">
    <location>
        <position position="114"/>
    </location>
    <ligand>
        <name>Mn(2+)</name>
        <dbReference type="ChEBI" id="CHEBI:29035"/>
        <label>2</label>
    </ligand>
</feature>
<keyword evidence="4" id="KW-0479">Metal-binding</keyword>
<comment type="cofactor">
    <cofactor evidence="4">
        <name>Mn(2+)</name>
        <dbReference type="ChEBI" id="CHEBI:29035"/>
    </cofactor>
    <text evidence="4">The Mn(2+) ion enhances activity.</text>
</comment>
<dbReference type="Pfam" id="PF01546">
    <property type="entry name" value="Peptidase_M20"/>
    <property type="match status" value="1"/>
</dbReference>
<dbReference type="GO" id="GO:0016787">
    <property type="term" value="F:hydrolase activity"/>
    <property type="evidence" value="ECO:0007669"/>
    <property type="project" value="UniProtKB-KW"/>
</dbReference>
<dbReference type="SUPFAM" id="SSF55031">
    <property type="entry name" value="Bacterial exopeptidase dimerisation domain"/>
    <property type="match status" value="1"/>
</dbReference>
<dbReference type="EMBL" id="ML978713">
    <property type="protein sequence ID" value="KAF2090169.1"/>
    <property type="molecule type" value="Genomic_DNA"/>
</dbReference>
<dbReference type="PANTHER" id="PTHR11014">
    <property type="entry name" value="PEPTIDASE M20 FAMILY MEMBER"/>
    <property type="match status" value="1"/>
</dbReference>
<dbReference type="PIRSF" id="PIRSF005962">
    <property type="entry name" value="Pept_M20D_amidohydro"/>
    <property type="match status" value="1"/>
</dbReference>
<gene>
    <name evidence="6" type="ORF">K490DRAFT_35601</name>
</gene>
<comment type="similarity">
    <text evidence="2">Belongs to the peptidase M20A family.</text>
</comment>
<proteinExistence type="inferred from homology"/>
<dbReference type="OrthoDB" id="6119954at2759"/>
<protein>
    <submittedName>
        <fullName evidence="6">Metal-dependent amidase/aminoacylase/carboxypeptidase</fullName>
    </submittedName>
</protein>
<comment type="similarity">
    <text evidence="1">Belongs to the peptidase M20 family.</text>
</comment>
<evidence type="ECO:0000256" key="2">
    <source>
        <dbReference type="ARBA" id="ARBA00006247"/>
    </source>
</evidence>
<dbReference type="Gene3D" id="3.30.70.360">
    <property type="match status" value="1"/>
</dbReference>
<keyword evidence="7" id="KW-1185">Reference proteome</keyword>
<dbReference type="NCBIfam" id="TIGR01891">
    <property type="entry name" value="amidohydrolases"/>
    <property type="match status" value="1"/>
</dbReference>
<dbReference type="SUPFAM" id="SSF53187">
    <property type="entry name" value="Zn-dependent exopeptidases"/>
    <property type="match status" value="1"/>
</dbReference>
<dbReference type="Pfam" id="PF07687">
    <property type="entry name" value="M20_dimer"/>
    <property type="match status" value="1"/>
</dbReference>
<comment type="caution">
    <text evidence="6">The sequence shown here is derived from an EMBL/GenBank/DDBJ whole genome shotgun (WGS) entry which is preliminary data.</text>
</comment>
<keyword evidence="4" id="KW-0464">Manganese</keyword>
<dbReference type="InterPro" id="IPR017439">
    <property type="entry name" value="Amidohydrolase"/>
</dbReference>
<sequence length="423" mass="45781">MSKISQLIQAYRPDLAAYEALYKHLHQNPELSFQEKDTAAEIKQRLEKLPEYKVHTDIGGHGLAAVLENGAGKTILLRADIDGLPVEEKTGLPYASKKKMINTEGVEKPTMHACGHDMHITSLLAAAELLVKAKEEWSGTLLLVFQPAEEMGKGAQAMVDDGLYKKVPIPDIAVGGHVMPYRSGVIGTRRGLMASSADSYNLTLYGRSGHASQPHVTIDPVVMAANTIQRLQTIVSREVDPLDSACVSVAYVRAGDAVNIIPERADLGLDVRAYKPATRARVLDSVTRIVNAESAASGSPRAPRLTETRSFPFLVNDDAATAAIEDSFEAHFGAGPRAYTADMPRLGGSEDCGILATAVDRPIVFFTYGGVDPEVWDKAEEEEKLGERIPINHSAYFAPVIRPTLRVAVDGYAAAALTWLVKK</sequence>
<feature type="binding site" evidence="4">
    <location>
        <position position="116"/>
    </location>
    <ligand>
        <name>Mn(2+)</name>
        <dbReference type="ChEBI" id="CHEBI:29035"/>
        <label>2</label>
    </ligand>
</feature>
<keyword evidence="3" id="KW-0378">Hydrolase</keyword>
<organism evidence="6 7">
    <name type="scientific">Saccharata proteae CBS 121410</name>
    <dbReference type="NCBI Taxonomy" id="1314787"/>
    <lineage>
        <taxon>Eukaryota</taxon>
        <taxon>Fungi</taxon>
        <taxon>Dikarya</taxon>
        <taxon>Ascomycota</taxon>
        <taxon>Pezizomycotina</taxon>
        <taxon>Dothideomycetes</taxon>
        <taxon>Dothideomycetes incertae sedis</taxon>
        <taxon>Botryosphaeriales</taxon>
        <taxon>Saccharataceae</taxon>
        <taxon>Saccharata</taxon>
    </lineage>
</organism>
<dbReference type="PANTHER" id="PTHR11014:SF63">
    <property type="entry name" value="METALLOPEPTIDASE, PUTATIVE (AFU_ORTHOLOGUE AFUA_6G09600)-RELATED"/>
    <property type="match status" value="1"/>
</dbReference>
<evidence type="ECO:0000259" key="5">
    <source>
        <dbReference type="Pfam" id="PF07687"/>
    </source>
</evidence>
<feature type="binding site" evidence="4">
    <location>
        <position position="150"/>
    </location>
    <ligand>
        <name>Mn(2+)</name>
        <dbReference type="ChEBI" id="CHEBI:29035"/>
        <label>2</label>
    </ligand>
</feature>
<dbReference type="InterPro" id="IPR002933">
    <property type="entry name" value="Peptidase_M20"/>
</dbReference>
<dbReference type="AlphaFoldDB" id="A0A9P4I0A0"/>